<dbReference type="GO" id="GO:0036373">
    <property type="term" value="F:L-fucose mutarotase activity"/>
    <property type="evidence" value="ECO:0007669"/>
    <property type="project" value="UniProtKB-EC"/>
</dbReference>
<comment type="catalytic activity">
    <reaction evidence="3">
        <text>alpha-L-fucose = beta-L-fucose</text>
        <dbReference type="Rhea" id="RHEA:25580"/>
        <dbReference type="ChEBI" id="CHEBI:42548"/>
        <dbReference type="ChEBI" id="CHEBI:42589"/>
        <dbReference type="EC" id="5.1.3.29"/>
    </reaction>
</comment>
<evidence type="ECO:0000256" key="1">
    <source>
        <dbReference type="ARBA" id="ARBA00000223"/>
    </source>
</evidence>
<dbReference type="EMBL" id="FTNE01000012">
    <property type="protein sequence ID" value="SIQ93408.1"/>
    <property type="molecule type" value="Genomic_DNA"/>
</dbReference>
<evidence type="ECO:0000256" key="3">
    <source>
        <dbReference type="ARBA" id="ARBA00036324"/>
    </source>
</evidence>
<comment type="caution">
    <text evidence="4">The sequence shown here is derived from an EMBL/GenBank/DDBJ whole genome shotgun (WGS) entry which is preliminary data.</text>
</comment>
<dbReference type="PANTHER" id="PTHR31690:SF4">
    <property type="entry name" value="FUCOSE MUTAROTASE"/>
    <property type="match status" value="1"/>
</dbReference>
<dbReference type="GO" id="GO:0006004">
    <property type="term" value="P:fucose metabolic process"/>
    <property type="evidence" value="ECO:0007669"/>
    <property type="project" value="TreeGrafter"/>
</dbReference>
<sequence length="144" mass="15294">MLRGLDPLLTADLLHALRAMGHGDTITIVDANFPAAACAKRLITAQGSDASAMLRAILSVLPIDDFIPHPLLTMQVVGEPATIPPAVAELRAIATEAGAAHSQMATTDRHDFYRIARDSFAIVATGDRRLYANIAITKGVIRLA</sequence>
<dbReference type="InterPro" id="IPR050443">
    <property type="entry name" value="RbsD/FucU_mutarotase"/>
</dbReference>
<dbReference type="SUPFAM" id="SSF102546">
    <property type="entry name" value="RbsD-like"/>
    <property type="match status" value="1"/>
</dbReference>
<dbReference type="PANTHER" id="PTHR31690">
    <property type="entry name" value="FUCOSE MUTAROTASE"/>
    <property type="match status" value="1"/>
</dbReference>
<accession>A0A8G2CL44</accession>
<dbReference type="InterPro" id="IPR023750">
    <property type="entry name" value="RbsD-like_sf"/>
</dbReference>
<dbReference type="GO" id="GO:0042806">
    <property type="term" value="F:fucose binding"/>
    <property type="evidence" value="ECO:0007669"/>
    <property type="project" value="TreeGrafter"/>
</dbReference>
<dbReference type="Gene3D" id="3.40.1650.10">
    <property type="entry name" value="RbsD-like domain"/>
    <property type="match status" value="1"/>
</dbReference>
<dbReference type="GO" id="GO:0062193">
    <property type="term" value="F:D-ribose pyranase activity"/>
    <property type="evidence" value="ECO:0007669"/>
    <property type="project" value="UniProtKB-EC"/>
</dbReference>
<gene>
    <name evidence="4" type="ORF">SAMN05421828_11212</name>
</gene>
<evidence type="ECO:0000313" key="4">
    <source>
        <dbReference type="EMBL" id="SIQ93408.1"/>
    </source>
</evidence>
<protein>
    <submittedName>
        <fullName evidence="4">L-fucose mutarotase</fullName>
    </submittedName>
</protein>
<proteinExistence type="predicted"/>
<evidence type="ECO:0000313" key="5">
    <source>
        <dbReference type="Proteomes" id="UP000186308"/>
    </source>
</evidence>
<comment type="catalytic activity">
    <reaction evidence="1">
        <text>beta-D-ribopyranose = beta-D-ribofuranose</text>
        <dbReference type="Rhea" id="RHEA:25432"/>
        <dbReference type="ChEBI" id="CHEBI:27476"/>
        <dbReference type="ChEBI" id="CHEBI:47002"/>
        <dbReference type="EC" id="5.4.99.62"/>
    </reaction>
</comment>
<name>A0A8G2CL44_ACIRU</name>
<organism evidence="4 5">
    <name type="scientific">Acidiphilium rubrum</name>
    <dbReference type="NCBI Taxonomy" id="526"/>
    <lineage>
        <taxon>Bacteria</taxon>
        <taxon>Pseudomonadati</taxon>
        <taxon>Pseudomonadota</taxon>
        <taxon>Alphaproteobacteria</taxon>
        <taxon>Acetobacterales</taxon>
        <taxon>Acidocellaceae</taxon>
        <taxon>Acidiphilium</taxon>
    </lineage>
</organism>
<dbReference type="AlphaFoldDB" id="A0A8G2CL44"/>
<dbReference type="OrthoDB" id="7947972at2"/>
<dbReference type="RefSeq" id="WP_029312364.1">
    <property type="nucleotide sequence ID" value="NZ_DAOMCH010000017.1"/>
</dbReference>
<evidence type="ECO:0000256" key="2">
    <source>
        <dbReference type="ARBA" id="ARBA00023235"/>
    </source>
</evidence>
<keyword evidence="5" id="KW-1185">Reference proteome</keyword>
<dbReference type="InterPro" id="IPR007721">
    <property type="entry name" value="RbsD_FucU"/>
</dbReference>
<dbReference type="Proteomes" id="UP000186308">
    <property type="component" value="Unassembled WGS sequence"/>
</dbReference>
<dbReference type="Pfam" id="PF05025">
    <property type="entry name" value="RbsD_FucU"/>
    <property type="match status" value="1"/>
</dbReference>
<keyword evidence="2" id="KW-0413">Isomerase</keyword>
<reference evidence="4 5" key="1">
    <citation type="submission" date="2017-01" db="EMBL/GenBank/DDBJ databases">
        <authorList>
            <person name="Varghese N."/>
            <person name="Submissions S."/>
        </authorList>
    </citation>
    <scope>NUCLEOTIDE SEQUENCE [LARGE SCALE GENOMIC DNA]</scope>
    <source>
        <strain evidence="4 5">ATCC 35905</strain>
    </source>
</reference>